<sequence length="759" mass="81844">MRIRTTFPYETRHEDIRIPLPDGTLLYARVWRPLGGEPVPVLLEYLPYRLTDWTAPRDWQRHPWYAGHGYASVRVDVRGHGNSEGLPGGEDSPAGATTTPATGPAAGPAAGGSGAATGPGAGPAGGTTTRPADRRTTGADTEVADGVAVVEWLAAQPWCDGRVGMFGLAWGGFTALRIAALAPEALKAVVTVCSTDDRYDNDVHYLGGSVLAVDMHAWAATTLAFVCRPPDPLYAGEQWRELWLRRLEAVEPAIHTWLAHQTRDAYWERGSLRAAYGAIDAAVLAVGGWHDPYRDTVLRLVEHLPPDRVRGIIGPWSHQYPDRGQPPGPAIGFLQETLRWWDHHLKGVDTGIMAEPPLRCWISESHRPATVYPELPGRWVGEPGWPSPHVTPVAYALQGEPVLVRSPQSTGLDAGRFFPAGDDADLPPDQRAEDAHSACFDFPVPAGADPIEILGRPSVELALRPDAPTGQVIARLCDVAPDGSSTLVTRGALNLGAREGRDRSVPCRIGETERYAFPLGGIGHTFPPGHRVRLAVSSSYWPWIWPRPDGAGFTLAPEGSALTLPVRTAPATEPPAPVRGGAYGSGDPADPAGTAPAPDPATARAAGAAATSGADPRITFAEPEQAEPLGVSVPATLDEERPERLVVRDVAAGLWRLEVAPRHGDPAGTRVYPDGLELTEEVLDTYTVQEDDPLSARTCSEWTIRLHRPDLFWSATVRTRSEIGCDAESFLTTDEVICEDGDEILFHRTWEKRIPRTAG</sequence>
<dbReference type="InterPro" id="IPR013736">
    <property type="entry name" value="Xaa-Pro_dipept_C"/>
</dbReference>
<protein>
    <submittedName>
        <fullName evidence="4">CocE/NonD family hydrolase</fullName>
    </submittedName>
</protein>
<name>A0ABT2CQW6_9ACTN</name>
<dbReference type="GO" id="GO:0016787">
    <property type="term" value="F:hydrolase activity"/>
    <property type="evidence" value="ECO:0007669"/>
    <property type="project" value="UniProtKB-KW"/>
</dbReference>
<dbReference type="InterPro" id="IPR050585">
    <property type="entry name" value="Xaa-Pro_dipeptidyl-ppase/CocE"/>
</dbReference>
<feature type="compositionally biased region" description="Gly residues" evidence="2">
    <location>
        <begin position="109"/>
        <end position="125"/>
    </location>
</feature>
<dbReference type="InterPro" id="IPR008979">
    <property type="entry name" value="Galactose-bd-like_sf"/>
</dbReference>
<comment type="caution">
    <text evidence="4">The sequence shown here is derived from an EMBL/GenBank/DDBJ whole genome shotgun (WGS) entry which is preliminary data.</text>
</comment>
<accession>A0ABT2CQW6</accession>
<feature type="region of interest" description="Disordered" evidence="2">
    <location>
        <begin position="568"/>
        <end position="614"/>
    </location>
</feature>
<dbReference type="NCBIfam" id="TIGR00976">
    <property type="entry name" value="CocE_NonD"/>
    <property type="match status" value="1"/>
</dbReference>
<evidence type="ECO:0000256" key="2">
    <source>
        <dbReference type="SAM" id="MobiDB-lite"/>
    </source>
</evidence>
<keyword evidence="5" id="KW-1185">Reference proteome</keyword>
<feature type="compositionally biased region" description="Low complexity" evidence="2">
    <location>
        <begin position="585"/>
        <end position="614"/>
    </location>
</feature>
<dbReference type="SUPFAM" id="SSF53474">
    <property type="entry name" value="alpha/beta-Hydrolases"/>
    <property type="match status" value="1"/>
</dbReference>
<organism evidence="4 5">
    <name type="scientific">Streptomyces pyxinae</name>
    <dbReference type="NCBI Taxonomy" id="2970734"/>
    <lineage>
        <taxon>Bacteria</taxon>
        <taxon>Bacillati</taxon>
        <taxon>Actinomycetota</taxon>
        <taxon>Actinomycetes</taxon>
        <taxon>Kitasatosporales</taxon>
        <taxon>Streptomycetaceae</taxon>
        <taxon>Streptomyces</taxon>
    </lineage>
</organism>
<dbReference type="EMBL" id="JANUGQ010000030">
    <property type="protein sequence ID" value="MCS0639076.1"/>
    <property type="molecule type" value="Genomic_DNA"/>
</dbReference>
<dbReference type="Proteomes" id="UP001431313">
    <property type="component" value="Unassembled WGS sequence"/>
</dbReference>
<evidence type="ECO:0000259" key="3">
    <source>
        <dbReference type="SMART" id="SM00939"/>
    </source>
</evidence>
<dbReference type="SUPFAM" id="SSF49785">
    <property type="entry name" value="Galactose-binding domain-like"/>
    <property type="match status" value="1"/>
</dbReference>
<evidence type="ECO:0000313" key="5">
    <source>
        <dbReference type="Proteomes" id="UP001431313"/>
    </source>
</evidence>
<evidence type="ECO:0000313" key="4">
    <source>
        <dbReference type="EMBL" id="MCS0639076.1"/>
    </source>
</evidence>
<dbReference type="InterPro" id="IPR000383">
    <property type="entry name" value="Xaa-Pro-like_dom"/>
</dbReference>
<dbReference type="PANTHER" id="PTHR43056">
    <property type="entry name" value="PEPTIDASE S9 PROLYL OLIGOPEPTIDASE"/>
    <property type="match status" value="1"/>
</dbReference>
<evidence type="ECO:0000256" key="1">
    <source>
        <dbReference type="ARBA" id="ARBA00022801"/>
    </source>
</evidence>
<dbReference type="Gene3D" id="2.60.120.260">
    <property type="entry name" value="Galactose-binding domain-like"/>
    <property type="match status" value="1"/>
</dbReference>
<dbReference type="SMART" id="SM00939">
    <property type="entry name" value="PepX_C"/>
    <property type="match status" value="1"/>
</dbReference>
<keyword evidence="1 4" id="KW-0378">Hydrolase</keyword>
<dbReference type="InterPro" id="IPR029058">
    <property type="entry name" value="AB_hydrolase_fold"/>
</dbReference>
<feature type="region of interest" description="Disordered" evidence="2">
    <location>
        <begin position="78"/>
        <end position="137"/>
    </location>
</feature>
<dbReference type="Gene3D" id="3.40.50.1820">
    <property type="entry name" value="alpha/beta hydrolase"/>
    <property type="match status" value="2"/>
</dbReference>
<proteinExistence type="predicted"/>
<dbReference type="InterPro" id="IPR005674">
    <property type="entry name" value="CocE/Ser_esterase"/>
</dbReference>
<dbReference type="Pfam" id="PF02129">
    <property type="entry name" value="Peptidase_S15"/>
    <property type="match status" value="2"/>
</dbReference>
<dbReference type="PANTHER" id="PTHR43056:SF10">
    <property type="entry name" value="COCE_NOND FAMILY, PUTATIVE (AFU_ORTHOLOGUE AFUA_7G00600)-RELATED"/>
    <property type="match status" value="1"/>
</dbReference>
<dbReference type="Pfam" id="PF08530">
    <property type="entry name" value="PepX_C"/>
    <property type="match status" value="1"/>
</dbReference>
<gene>
    <name evidence="4" type="ORF">NX801_26220</name>
</gene>
<feature type="compositionally biased region" description="Low complexity" evidence="2">
    <location>
        <begin position="92"/>
        <end position="108"/>
    </location>
</feature>
<reference evidence="4" key="1">
    <citation type="submission" date="2022-08" db="EMBL/GenBank/DDBJ databases">
        <authorList>
            <person name="Somphong A."/>
            <person name="Phongsopitanun W."/>
        </authorList>
    </citation>
    <scope>NUCLEOTIDE SEQUENCE</scope>
    <source>
        <strain evidence="4">LP05-1</strain>
    </source>
</reference>
<feature type="domain" description="Xaa-Pro dipeptidyl-peptidase C-terminal" evidence="3">
    <location>
        <begin position="338"/>
        <end position="563"/>
    </location>
</feature>